<dbReference type="AlphaFoldDB" id="W0RQF6"/>
<dbReference type="OrthoDB" id="156718at2"/>
<keyword evidence="3" id="KW-1185">Reference proteome</keyword>
<dbReference type="InParanoid" id="W0RQF6"/>
<gene>
    <name evidence="2" type="ORF">J421_5050</name>
</gene>
<keyword evidence="1" id="KW-0472">Membrane</keyword>
<feature type="transmembrane region" description="Helical" evidence="1">
    <location>
        <begin position="70"/>
        <end position="91"/>
    </location>
</feature>
<keyword evidence="2" id="KW-0614">Plasmid</keyword>
<evidence type="ECO:0000313" key="2">
    <source>
        <dbReference type="EMBL" id="AHG92585.1"/>
    </source>
</evidence>
<proteinExistence type="predicted"/>
<dbReference type="HOGENOM" id="CLU_1298274_0_0_0"/>
<keyword evidence="1" id="KW-0812">Transmembrane</keyword>
<dbReference type="InterPro" id="IPR025498">
    <property type="entry name" value="DUF4389"/>
</dbReference>
<organism evidence="2 3">
    <name type="scientific">Gemmatirosa kalamazoonensis</name>
    <dbReference type="NCBI Taxonomy" id="861299"/>
    <lineage>
        <taxon>Bacteria</taxon>
        <taxon>Pseudomonadati</taxon>
        <taxon>Gemmatimonadota</taxon>
        <taxon>Gemmatimonadia</taxon>
        <taxon>Gemmatimonadales</taxon>
        <taxon>Gemmatimonadaceae</taxon>
        <taxon>Gemmatirosa</taxon>
    </lineage>
</organism>
<dbReference type="PATRIC" id="fig|861299.3.peg.5103"/>
<protein>
    <recommendedName>
        <fullName evidence="4">Transmembrane protein</fullName>
    </recommendedName>
</protein>
<feature type="transmembrane region" description="Helical" evidence="1">
    <location>
        <begin position="162"/>
        <end position="184"/>
    </location>
</feature>
<sequence>MSSIAAAAGHAATHPVQVHVVPATTGRNRPTVAFRPLLAIPHLIMVGGPIAAAVSWTWRAGAERRYEMGAGGVLGAVAFAAAVIAWFAILFTGRYPEGLYGLAEYYLRWRTRAIAYVALLRDEYPPFGDGRYPALLDVRAPSGERDRVSVGFRLFLAIPHLVAIWALGIAWAIVTVVAWFAILFTGEHPAPLYRFAVGVLRWTVRVEAYLLLLHDEYPPFSLG</sequence>
<dbReference type="EMBL" id="CP007129">
    <property type="protein sequence ID" value="AHG92585.1"/>
    <property type="molecule type" value="Genomic_DNA"/>
</dbReference>
<reference evidence="2 3" key="1">
    <citation type="journal article" date="2014" name="Genome Announc.">
        <title>Genome Sequence and Methylome of Soil Bacterium Gemmatirosa kalamazoonensis KBS708T, a Member of the Rarely Cultivated Gemmatimonadetes Phylum.</title>
        <authorList>
            <person name="Debruyn J.M."/>
            <person name="Radosevich M."/>
            <person name="Wommack K.E."/>
            <person name="Polson S.W."/>
            <person name="Hauser L.J."/>
            <person name="Fawaz M.N."/>
            <person name="Korlach J."/>
            <person name="Tsai Y.C."/>
        </authorList>
    </citation>
    <scope>NUCLEOTIDE SEQUENCE [LARGE SCALE GENOMIC DNA]</scope>
    <source>
        <strain evidence="2 3">KBS708</strain>
        <plasmid evidence="3">Plasmid 1</plasmid>
    </source>
</reference>
<dbReference type="Proteomes" id="UP000019151">
    <property type="component" value="Plasmid 1"/>
</dbReference>
<evidence type="ECO:0000256" key="1">
    <source>
        <dbReference type="SAM" id="Phobius"/>
    </source>
</evidence>
<accession>W0RQF6</accession>
<name>W0RQF6_9BACT</name>
<feature type="transmembrane region" description="Helical" evidence="1">
    <location>
        <begin position="37"/>
        <end position="58"/>
    </location>
</feature>
<dbReference type="RefSeq" id="WP_025413919.1">
    <property type="nucleotide sequence ID" value="NZ_CP007129.1"/>
</dbReference>
<geneLocation type="plasmid" evidence="2 3">
    <name>1</name>
</geneLocation>
<evidence type="ECO:0008006" key="4">
    <source>
        <dbReference type="Google" id="ProtNLM"/>
    </source>
</evidence>
<evidence type="ECO:0000313" key="3">
    <source>
        <dbReference type="Proteomes" id="UP000019151"/>
    </source>
</evidence>
<keyword evidence="1" id="KW-1133">Transmembrane helix</keyword>
<dbReference type="KEGG" id="gba:J421_5050"/>
<dbReference type="Pfam" id="PF14333">
    <property type="entry name" value="DUF4389"/>
    <property type="match status" value="2"/>
</dbReference>